<keyword evidence="4" id="KW-1185">Reference proteome</keyword>
<dbReference type="RefSeq" id="WP_146434803.1">
    <property type="nucleotide sequence ID" value="NZ_SJPF01000004.1"/>
</dbReference>
<protein>
    <recommendedName>
        <fullName evidence="5">DUF4190 domain-containing protein</fullName>
    </recommendedName>
</protein>
<reference evidence="3 4" key="1">
    <citation type="submission" date="2019-02" db="EMBL/GenBank/DDBJ databases">
        <title>Deep-cultivation of Planctomycetes and their phenomic and genomic characterization uncovers novel biology.</title>
        <authorList>
            <person name="Wiegand S."/>
            <person name="Jogler M."/>
            <person name="Boedeker C."/>
            <person name="Pinto D."/>
            <person name="Vollmers J."/>
            <person name="Rivas-Marin E."/>
            <person name="Kohn T."/>
            <person name="Peeters S.H."/>
            <person name="Heuer A."/>
            <person name="Rast P."/>
            <person name="Oberbeckmann S."/>
            <person name="Bunk B."/>
            <person name="Jeske O."/>
            <person name="Meyerdierks A."/>
            <person name="Storesund J.E."/>
            <person name="Kallscheuer N."/>
            <person name="Luecker S."/>
            <person name="Lage O.M."/>
            <person name="Pohl T."/>
            <person name="Merkel B.J."/>
            <person name="Hornburger P."/>
            <person name="Mueller R.-W."/>
            <person name="Bruemmer F."/>
            <person name="Labrenz M."/>
            <person name="Spormann A.M."/>
            <person name="Op Den Camp H."/>
            <person name="Overmann J."/>
            <person name="Amann R."/>
            <person name="Jetten M.S.M."/>
            <person name="Mascher T."/>
            <person name="Medema M.H."/>
            <person name="Devos D.P."/>
            <person name="Kaster A.-K."/>
            <person name="Ovreas L."/>
            <person name="Rohde M."/>
            <person name="Galperin M.Y."/>
            <person name="Jogler C."/>
        </authorList>
    </citation>
    <scope>NUCLEOTIDE SEQUENCE [LARGE SCALE GENOMIC DNA]</scope>
    <source>
        <strain evidence="3 4">Enr8</strain>
    </source>
</reference>
<evidence type="ECO:0000256" key="1">
    <source>
        <dbReference type="SAM" id="MobiDB-lite"/>
    </source>
</evidence>
<proteinExistence type="predicted"/>
<keyword evidence="2" id="KW-1133">Transmembrane helix</keyword>
<gene>
    <name evidence="3" type="ORF">Enr8_40310</name>
</gene>
<dbReference type="Gene3D" id="3.30.700.10">
    <property type="entry name" value="Glycoprotein, Type 4 Pilin"/>
    <property type="match status" value="1"/>
</dbReference>
<feature type="compositionally biased region" description="Basic and acidic residues" evidence="1">
    <location>
        <begin position="161"/>
        <end position="170"/>
    </location>
</feature>
<evidence type="ECO:0000256" key="2">
    <source>
        <dbReference type="SAM" id="Phobius"/>
    </source>
</evidence>
<feature type="region of interest" description="Disordered" evidence="1">
    <location>
        <begin position="146"/>
        <end position="176"/>
    </location>
</feature>
<comment type="caution">
    <text evidence="3">The sequence shown here is derived from an EMBL/GenBank/DDBJ whole genome shotgun (WGS) entry which is preliminary data.</text>
</comment>
<evidence type="ECO:0000313" key="4">
    <source>
        <dbReference type="Proteomes" id="UP000318878"/>
    </source>
</evidence>
<feature type="transmembrane region" description="Helical" evidence="2">
    <location>
        <begin position="20"/>
        <end position="45"/>
    </location>
</feature>
<sequence>MCCRNSNQAKPLRPPVNALGIWGFFVSLFGLVFTLGAISPIGLILSLFAMFHPRRGFAVAGMLIGIVGTALIAAIVGAAAIAADTYHHYAHEVPQIEQTLAKLDDAIIVIETDRHEKGELPEGVDGNKLVLPITDAWQQSLRYEPADSGEDYAVRSAGPDQKFDTADDLRMAPTAH</sequence>
<name>A0A5C5V322_9BACT</name>
<dbReference type="EMBL" id="SJPF01000004">
    <property type="protein sequence ID" value="TWT32105.1"/>
    <property type="molecule type" value="Genomic_DNA"/>
</dbReference>
<evidence type="ECO:0008006" key="5">
    <source>
        <dbReference type="Google" id="ProtNLM"/>
    </source>
</evidence>
<accession>A0A5C5V322</accession>
<dbReference type="Proteomes" id="UP000318878">
    <property type="component" value="Unassembled WGS sequence"/>
</dbReference>
<dbReference type="AlphaFoldDB" id="A0A5C5V322"/>
<keyword evidence="2" id="KW-0812">Transmembrane</keyword>
<dbReference type="OrthoDB" id="270731at2"/>
<organism evidence="3 4">
    <name type="scientific">Blastopirellula retiformator</name>
    <dbReference type="NCBI Taxonomy" id="2527970"/>
    <lineage>
        <taxon>Bacteria</taxon>
        <taxon>Pseudomonadati</taxon>
        <taxon>Planctomycetota</taxon>
        <taxon>Planctomycetia</taxon>
        <taxon>Pirellulales</taxon>
        <taxon>Pirellulaceae</taxon>
        <taxon>Blastopirellula</taxon>
    </lineage>
</organism>
<evidence type="ECO:0000313" key="3">
    <source>
        <dbReference type="EMBL" id="TWT32105.1"/>
    </source>
</evidence>
<feature type="transmembrane region" description="Helical" evidence="2">
    <location>
        <begin position="57"/>
        <end position="83"/>
    </location>
</feature>
<keyword evidence="2" id="KW-0472">Membrane</keyword>